<dbReference type="EMBL" id="JADFTS010000006">
    <property type="protein sequence ID" value="KAF9603493.1"/>
    <property type="molecule type" value="Genomic_DNA"/>
</dbReference>
<proteinExistence type="predicted"/>
<dbReference type="PANTHER" id="PTHR34835:SF34">
    <property type="entry name" value="OS08G0555500 PROTEIN"/>
    <property type="match status" value="1"/>
</dbReference>
<keyword evidence="3" id="KW-1185">Reference proteome</keyword>
<name>A0A835HUI5_9MAGN</name>
<reference evidence="2 3" key="1">
    <citation type="submission" date="2020-10" db="EMBL/GenBank/DDBJ databases">
        <title>The Coptis chinensis genome and diversification of protoberbering-type alkaloids.</title>
        <authorList>
            <person name="Wang B."/>
            <person name="Shu S."/>
            <person name="Song C."/>
            <person name="Liu Y."/>
        </authorList>
    </citation>
    <scope>NUCLEOTIDE SEQUENCE [LARGE SCALE GENOMIC DNA]</scope>
    <source>
        <strain evidence="2">HL-2020</strain>
        <tissue evidence="2">Leaf</tissue>
    </source>
</reference>
<evidence type="ECO:0000313" key="3">
    <source>
        <dbReference type="Proteomes" id="UP000631114"/>
    </source>
</evidence>
<comment type="caution">
    <text evidence="2">The sequence shown here is derived from an EMBL/GenBank/DDBJ whole genome shotgun (WGS) entry which is preliminary data.</text>
</comment>
<dbReference type="AlphaFoldDB" id="A0A835HUI5"/>
<gene>
    <name evidence="2" type="ORF">IFM89_036766</name>
</gene>
<sequence>MAKESGKGNRHLRTSGQAFKIGGGPRNFACKIEGITENQQRWVDELGFGGLLELKCKTLYRTLVLKLVDDVDVEKRTLKIGDRILNINAEEAGRILGIPSQGLSVPTNDRKRLRNGPILTLKEKLSSINDEQDFKMNFTMLALANMLGPTYKPEGDKELFKRLDYSNIKEYNWGQYVVDKLMEGIRKFRETRKTGRQEYNLKHSGSLIFLQCFFTSHFCIENPVKPADCTDELIKKVYARMNLKEATSLEEDSEVEDEGPKRLLEKEFDMEGNYVEEHALLDSDSLALQTVKSCQEGETLINIETSAVFQDGTLMLPHYTDIYDRIKKRYGRLESSQVVKSMKGVLFEALCEILKVAQAMERVKVGELLPDTLENWDSAVNLGELLKFNVGWLRESLDQLKAMYLRHQSISKETSELKLKSYQEAVGNARERLSKLRADVESAEKELDSLIQAEKEAHDLLKGGLYSLDIMDGVHSVKICIKLANRRSDTNGLHKHIREEDSIVSDLKFQRIGHGVGWLDYRYCAHCASGWRQF</sequence>
<feature type="coiled-coil region" evidence="1">
    <location>
        <begin position="412"/>
        <end position="460"/>
    </location>
</feature>
<evidence type="ECO:0000313" key="2">
    <source>
        <dbReference type="EMBL" id="KAF9603493.1"/>
    </source>
</evidence>
<protein>
    <submittedName>
        <fullName evidence="2">Uncharacterized protein</fullName>
    </submittedName>
</protein>
<dbReference type="Proteomes" id="UP000631114">
    <property type="component" value="Unassembled WGS sequence"/>
</dbReference>
<accession>A0A835HUI5</accession>
<evidence type="ECO:0000256" key="1">
    <source>
        <dbReference type="SAM" id="Coils"/>
    </source>
</evidence>
<dbReference type="PANTHER" id="PTHR34835">
    <property type="entry name" value="OS07G0283600 PROTEIN-RELATED"/>
    <property type="match status" value="1"/>
</dbReference>
<keyword evidence="1" id="KW-0175">Coiled coil</keyword>
<organism evidence="2 3">
    <name type="scientific">Coptis chinensis</name>
    <dbReference type="NCBI Taxonomy" id="261450"/>
    <lineage>
        <taxon>Eukaryota</taxon>
        <taxon>Viridiplantae</taxon>
        <taxon>Streptophyta</taxon>
        <taxon>Embryophyta</taxon>
        <taxon>Tracheophyta</taxon>
        <taxon>Spermatophyta</taxon>
        <taxon>Magnoliopsida</taxon>
        <taxon>Ranunculales</taxon>
        <taxon>Ranunculaceae</taxon>
        <taxon>Coptidoideae</taxon>
        <taxon>Coptis</taxon>
    </lineage>
</organism>
<dbReference type="OrthoDB" id="1001981at2759"/>